<sequence length="151" mass="17448">MSFLDDLNRMINPLKKLVLTGPAHELFSDKSAVVSFMCRQTGNKLSFASDFIRADNVVYLIIDQHENCWKSLETGSPVKLWLDGKEFSGWAEGLTGYDEFFGILAQNSVKQQELLQRYEQLTDTEDLYDLQKMQGFLSEYKLIRVKINRQP</sequence>
<dbReference type="RefSeq" id="WP_116225471.1">
    <property type="nucleotide sequence ID" value="NZ_AP018437.1"/>
</dbReference>
<accession>A0A3E0A7Z7</accession>
<comment type="caution">
    <text evidence="1">The sequence shown here is derived from an EMBL/GenBank/DDBJ whole genome shotgun (WGS) entry which is preliminary data.</text>
</comment>
<gene>
    <name evidence="1" type="ORF">DFR64_2191</name>
</gene>
<keyword evidence="2" id="KW-1185">Reference proteome</keyword>
<name>A0A3E0A7Z7_9CHLR</name>
<protein>
    <submittedName>
        <fullName evidence="1">Uncharacterized protein</fullName>
    </submittedName>
</protein>
<evidence type="ECO:0000313" key="1">
    <source>
        <dbReference type="EMBL" id="REG06989.1"/>
    </source>
</evidence>
<reference evidence="1 2" key="1">
    <citation type="submission" date="2018-08" db="EMBL/GenBank/DDBJ databases">
        <title>Genomic Encyclopedia of Type Strains, Phase IV (KMG-IV): sequencing the most valuable type-strain genomes for metagenomic binning, comparative biology and taxonomic classification.</title>
        <authorList>
            <person name="Goeker M."/>
        </authorList>
    </citation>
    <scope>NUCLEOTIDE SEQUENCE [LARGE SCALE GENOMIC DNA]</scope>
    <source>
        <strain evidence="1 2">DSM 23923</strain>
    </source>
</reference>
<proteinExistence type="predicted"/>
<organism evidence="1 2">
    <name type="scientific">Pelolinea submarina</name>
    <dbReference type="NCBI Taxonomy" id="913107"/>
    <lineage>
        <taxon>Bacteria</taxon>
        <taxon>Bacillati</taxon>
        <taxon>Chloroflexota</taxon>
        <taxon>Anaerolineae</taxon>
        <taxon>Anaerolineales</taxon>
        <taxon>Anaerolineaceae</taxon>
        <taxon>Pelolinea</taxon>
    </lineage>
</organism>
<dbReference type="Proteomes" id="UP000256388">
    <property type="component" value="Unassembled WGS sequence"/>
</dbReference>
<evidence type="ECO:0000313" key="2">
    <source>
        <dbReference type="Proteomes" id="UP000256388"/>
    </source>
</evidence>
<dbReference type="AlphaFoldDB" id="A0A3E0A7Z7"/>
<dbReference type="EMBL" id="QUMS01000003">
    <property type="protein sequence ID" value="REG06989.1"/>
    <property type="molecule type" value="Genomic_DNA"/>
</dbReference>